<gene>
    <name evidence="3" type="ORF">HY221_00690</name>
</gene>
<accession>A0A932QXV8</accession>
<evidence type="ECO:0000313" key="3">
    <source>
        <dbReference type="EMBL" id="MBI3630841.1"/>
    </source>
</evidence>
<dbReference type="InterPro" id="IPR011635">
    <property type="entry name" value="CARDB"/>
</dbReference>
<evidence type="ECO:0000256" key="1">
    <source>
        <dbReference type="SAM" id="MobiDB-lite"/>
    </source>
</evidence>
<evidence type="ECO:0000259" key="2">
    <source>
        <dbReference type="Pfam" id="PF07705"/>
    </source>
</evidence>
<comment type="caution">
    <text evidence="3">The sequence shown here is derived from an EMBL/GenBank/DDBJ whole genome shotgun (WGS) entry which is preliminary data.</text>
</comment>
<feature type="region of interest" description="Disordered" evidence="1">
    <location>
        <begin position="396"/>
        <end position="415"/>
    </location>
</feature>
<dbReference type="AlphaFoldDB" id="A0A932QXV8"/>
<feature type="compositionally biased region" description="Polar residues" evidence="1">
    <location>
        <begin position="403"/>
        <end position="415"/>
    </location>
</feature>
<dbReference type="Gene3D" id="2.60.40.10">
    <property type="entry name" value="Immunoglobulins"/>
    <property type="match status" value="2"/>
</dbReference>
<dbReference type="InterPro" id="IPR013783">
    <property type="entry name" value="Ig-like_fold"/>
</dbReference>
<name>A0A932QXV8_9BACT</name>
<dbReference type="Pfam" id="PF07705">
    <property type="entry name" value="CARDB"/>
    <property type="match status" value="1"/>
</dbReference>
<dbReference type="EMBL" id="JACQCR010000014">
    <property type="protein sequence ID" value="MBI3630841.1"/>
    <property type="molecule type" value="Genomic_DNA"/>
</dbReference>
<evidence type="ECO:0000313" key="4">
    <source>
        <dbReference type="Proteomes" id="UP000753196"/>
    </source>
</evidence>
<organism evidence="3 4">
    <name type="scientific">Candidatus Sungiibacteriota bacterium</name>
    <dbReference type="NCBI Taxonomy" id="2750080"/>
    <lineage>
        <taxon>Bacteria</taxon>
        <taxon>Candidatus Sungiibacteriota</taxon>
    </lineage>
</organism>
<dbReference type="Proteomes" id="UP000753196">
    <property type="component" value="Unassembled WGS sequence"/>
</dbReference>
<feature type="non-terminal residue" evidence="3">
    <location>
        <position position="1"/>
    </location>
</feature>
<protein>
    <recommendedName>
        <fullName evidence="2">CARDB domain-containing protein</fullName>
    </recommendedName>
</protein>
<dbReference type="SUPFAM" id="SSF49299">
    <property type="entry name" value="PKD domain"/>
    <property type="match status" value="1"/>
</dbReference>
<dbReference type="SUPFAM" id="SSF117074">
    <property type="entry name" value="Hypothetical protein PA1324"/>
    <property type="match status" value="1"/>
</dbReference>
<sequence length="1154" mass="122989">TTATFYRPGTQYITISARDALFGTTASSDATPANRESCRVAVVSGTGSTGGPPQPDYTVKPQSITISSPAVAGSPITLSAKIQNIGDTTAPASLTRFCLYYYTSPQGLSGSSPCKRAQASWYADKDTPALAAGATSAAITTTWPGAQSVAGTHTLFVCANVNNLAEKNPDNNCDFSPFTVAPAPPTPPTVTLTASANNFDPGGKTRIRWETRNATSCGDPRFNGNALNWAGSTATSGVSPEITLNATATFSLTCRGPGGSAEGRVTVNVTAAPAPDPIITLTATPEAINPGQSARLRWASRNATSCGGTTPSNWTGSTATAGGKNVSPTSTTAYTIRCTNAGRSAQKSVTVTVTAPQPLAVSCSATPNPANVNQPVTFTATVTGGGGGVTRYEWLSERPSETPRPSNTQSVTQTFTTPGDRVIGVYVTKGNENKRDNCRIMVNGSNNHEPIAQVQARVSYDGGRTYTEPSNHLTLPNNQPVKIQLLADQSSDPDDWDNPTLGVSNGGKCEYDPRFMSNEGQFQANSALTVTNPTNPQACNKTIDVTIPNIPNPSYFRYQPLRITDRQGARSSQSILDIEIVSESQTGSVGGYAVLVVAGVDRGLMAGVKISLLNSNGQPIVNSNGQPVGPQTTDANGGFLFTNIPLFARYTLKVDETPVGYTAHIRDINGSNQYTFTLIENTGVPVYLTSTQFRNATLEVDVLGDTDTITGYNFPVPGAQVVVESTEDVAPNRLIHATRETDQGGAAIFRPLAAGAGEISPTVRVTVRRMGYQDFVSQYIIRSTDYSQIRVQLTPLAGTSSIMIYFADLISSQLIAYPLNVVIDDNPVVTVDNGMINAIILPGRNTHSITATEKTENGSDPHYLPLTASFTVPSGTTASPVAVGNNIFRHPWYTFRMQPRQSSCEVIPPNGSPPDGVKFCYLGQEAVDMKNNEHWKFELIADVIRSLRKSAGAKLTTIPQLVVIKRMGAGEAGSAGEDDIELCSHCLAPLKRGDESKIKTLAAHEMGHEIDFYKLHTDTTTEDNNQIGEHPCLDHFETTNLRDQYFFNECYRKVAGFGGQNELGQAHYDNTNFGYGRSYPIINATEAFAELVAFIFQPDIDALLHGHIEAAQVANAATPTHTTFSDRGKAIFRALDAIVHKETGIPETISGGTP</sequence>
<dbReference type="InterPro" id="IPR035986">
    <property type="entry name" value="PKD_dom_sf"/>
</dbReference>
<feature type="domain" description="CARDB" evidence="2">
    <location>
        <begin position="54"/>
        <end position="173"/>
    </location>
</feature>
<proteinExistence type="predicted"/>
<reference evidence="3" key="1">
    <citation type="submission" date="2020-07" db="EMBL/GenBank/DDBJ databases">
        <title>Huge and variable diversity of episymbiotic CPR bacteria and DPANN archaea in groundwater ecosystems.</title>
        <authorList>
            <person name="He C.Y."/>
            <person name="Keren R."/>
            <person name="Whittaker M."/>
            <person name="Farag I.F."/>
            <person name="Doudna J."/>
            <person name="Cate J.H.D."/>
            <person name="Banfield J.F."/>
        </authorList>
    </citation>
    <scope>NUCLEOTIDE SEQUENCE</scope>
    <source>
        <strain evidence="3">NC_groundwater_973_Pr1_S-0.2um_54_13</strain>
    </source>
</reference>
<feature type="region of interest" description="Disordered" evidence="1">
    <location>
        <begin position="304"/>
        <end position="326"/>
    </location>
</feature>